<dbReference type="EMBL" id="CP018632">
    <property type="protein sequence ID" value="ASJ71216.1"/>
    <property type="molecule type" value="Genomic_DNA"/>
</dbReference>
<organism evidence="2 3">
    <name type="scientific">Granulosicoccus antarcticus IMCC3135</name>
    <dbReference type="NCBI Taxonomy" id="1192854"/>
    <lineage>
        <taxon>Bacteria</taxon>
        <taxon>Pseudomonadati</taxon>
        <taxon>Pseudomonadota</taxon>
        <taxon>Gammaproteobacteria</taxon>
        <taxon>Chromatiales</taxon>
        <taxon>Granulosicoccaceae</taxon>
        <taxon>Granulosicoccus</taxon>
    </lineage>
</organism>
<keyword evidence="1" id="KW-0472">Membrane</keyword>
<evidence type="ECO:0000313" key="3">
    <source>
        <dbReference type="Proteomes" id="UP000250079"/>
    </source>
</evidence>
<keyword evidence="1" id="KW-0812">Transmembrane</keyword>
<reference evidence="2 3" key="1">
    <citation type="submission" date="2016-12" db="EMBL/GenBank/DDBJ databases">
        <authorList>
            <person name="Song W.-J."/>
            <person name="Kurnit D.M."/>
        </authorList>
    </citation>
    <scope>NUCLEOTIDE SEQUENCE [LARGE SCALE GENOMIC DNA]</scope>
    <source>
        <strain evidence="2 3">IMCC3135</strain>
    </source>
</reference>
<evidence type="ECO:0000313" key="2">
    <source>
        <dbReference type="EMBL" id="ASJ71216.1"/>
    </source>
</evidence>
<keyword evidence="3" id="KW-1185">Reference proteome</keyword>
<feature type="transmembrane region" description="Helical" evidence="1">
    <location>
        <begin position="69"/>
        <end position="89"/>
    </location>
</feature>
<gene>
    <name evidence="2" type="ORF">IMCC3135_05520</name>
</gene>
<protein>
    <recommendedName>
        <fullName evidence="4">Flagellar biosynthesis protein</fullName>
    </recommendedName>
</protein>
<accession>A0A2Z2NIQ0</accession>
<dbReference type="Proteomes" id="UP000250079">
    <property type="component" value="Chromosome"/>
</dbReference>
<proteinExistence type="predicted"/>
<dbReference type="AlphaFoldDB" id="A0A2Z2NIQ0"/>
<name>A0A2Z2NIQ0_9GAMM</name>
<evidence type="ECO:0008006" key="4">
    <source>
        <dbReference type="Google" id="ProtNLM"/>
    </source>
</evidence>
<keyword evidence="1" id="KW-1133">Transmembrane helix</keyword>
<sequence>MTTVVIGIWASRFPVTTTGSNLLLVVTLASLTIPIDKNLSRHCREINACHTLRYHDIKMENLIKMKTRLLLVPIALLLLSGCVTGTRSIDIGPSSTTLENRSSSKGTIYIANIEDNRQFEQKPASPSTPSVDGTLSAETPESLATYIGRQRSGYGKALGSVKLPEGETVQQKMRDALTSSLQSNGYIVTEESSAPLQLDVDINQFWAWFSPGFWSVSFSGIIESTLTFTGIGENTVLAVDGNGLNRGQVASNANWALAYSRTFDDFLENLKTAMETAGL</sequence>
<dbReference type="KEGG" id="gai:IMCC3135_05520"/>
<evidence type="ECO:0000256" key="1">
    <source>
        <dbReference type="SAM" id="Phobius"/>
    </source>
</evidence>